<dbReference type="Proteomes" id="UP000050509">
    <property type="component" value="Unassembled WGS sequence"/>
</dbReference>
<evidence type="ECO:0000313" key="2">
    <source>
        <dbReference type="Proteomes" id="UP000050509"/>
    </source>
</evidence>
<accession>A0A0P9DAJ2</accession>
<keyword evidence="2" id="KW-1185">Reference proteome</keyword>
<protein>
    <submittedName>
        <fullName evidence="1">Uncharacterized protein</fullName>
    </submittedName>
</protein>
<organism evidence="1 2">
    <name type="scientific">Kouleothrix aurantiaca</name>
    <dbReference type="NCBI Taxonomy" id="186479"/>
    <lineage>
        <taxon>Bacteria</taxon>
        <taxon>Bacillati</taxon>
        <taxon>Chloroflexota</taxon>
        <taxon>Chloroflexia</taxon>
        <taxon>Chloroflexales</taxon>
        <taxon>Roseiflexineae</taxon>
        <taxon>Roseiflexaceae</taxon>
        <taxon>Kouleothrix</taxon>
    </lineage>
</organism>
<proteinExistence type="predicted"/>
<dbReference type="AlphaFoldDB" id="A0A0P9DAJ2"/>
<reference evidence="1 2" key="1">
    <citation type="submission" date="2015-09" db="EMBL/GenBank/DDBJ databases">
        <title>Draft genome sequence of Kouleothrix aurantiaca JCM 19913.</title>
        <authorList>
            <person name="Hemp J."/>
        </authorList>
    </citation>
    <scope>NUCLEOTIDE SEQUENCE [LARGE SCALE GENOMIC DNA]</scope>
    <source>
        <strain evidence="1 2">COM-B</strain>
    </source>
</reference>
<evidence type="ECO:0000313" key="1">
    <source>
        <dbReference type="EMBL" id="KPV49596.1"/>
    </source>
</evidence>
<gene>
    <name evidence="1" type="ORF">SE17_31710</name>
</gene>
<comment type="caution">
    <text evidence="1">The sequence shown here is derived from an EMBL/GenBank/DDBJ whole genome shotgun (WGS) entry which is preliminary data.</text>
</comment>
<dbReference type="EMBL" id="LJCR01001867">
    <property type="protein sequence ID" value="KPV49596.1"/>
    <property type="molecule type" value="Genomic_DNA"/>
</dbReference>
<name>A0A0P9DAJ2_9CHLR</name>
<sequence>MALVVLCCVAGVLLVPERGQRFAVPGAYNVLVTRQQPGVRVISFEVLPGAPDWAYILDRSLRAQGWLPPDYSGANGQFNRYSYVMSLKVVTVWEEAEIDGDVQKARITLRRWLRIAWLTSPIYF</sequence>